<dbReference type="Proteomes" id="UP001334732">
    <property type="component" value="Chromosome"/>
</dbReference>
<feature type="binding site" evidence="10">
    <location>
        <position position="123"/>
    </location>
    <ligand>
        <name>5-methyltetrahydropteroyltri-L-glutamate</name>
        <dbReference type="ChEBI" id="CHEBI:58207"/>
    </ligand>
</feature>
<dbReference type="NCBIfam" id="TIGR01371">
    <property type="entry name" value="met_syn_B12ind"/>
    <property type="match status" value="1"/>
</dbReference>
<feature type="binding site" evidence="10">
    <location>
        <position position="610"/>
    </location>
    <ligand>
        <name>L-methionine</name>
        <dbReference type="ChEBI" id="CHEBI:57844"/>
    </ligand>
</feature>
<dbReference type="PIRSF" id="PIRSF000382">
    <property type="entry name" value="MeTrfase_B12_ind"/>
    <property type="match status" value="1"/>
</dbReference>
<feature type="binding site" evidence="10">
    <location>
        <begin position="526"/>
        <end position="527"/>
    </location>
    <ligand>
        <name>5-methyltetrahydropteroyltri-L-glutamate</name>
        <dbReference type="ChEBI" id="CHEBI:58207"/>
    </ligand>
</feature>
<dbReference type="RefSeq" id="WP_324781061.1">
    <property type="nucleotide sequence ID" value="NZ_CP141769.1"/>
</dbReference>
<feature type="binding site" evidence="10">
    <location>
        <begin position="16"/>
        <end position="19"/>
    </location>
    <ligand>
        <name>5-methyltetrahydropteroyltri-L-glutamate</name>
        <dbReference type="ChEBI" id="CHEBI:58207"/>
    </ligand>
</feature>
<feature type="binding site" evidence="10">
    <location>
        <position position="654"/>
    </location>
    <ligand>
        <name>Zn(2+)</name>
        <dbReference type="ChEBI" id="CHEBI:29105"/>
        <note>catalytic</note>
    </ligand>
</feature>
<dbReference type="InterPro" id="IPR006276">
    <property type="entry name" value="Cobalamin-indep_Met_synthase"/>
</dbReference>
<dbReference type="EMBL" id="CP141769">
    <property type="protein sequence ID" value="WRS40534.1"/>
    <property type="molecule type" value="Genomic_DNA"/>
</dbReference>
<comment type="function">
    <text evidence="1 10">Catalyzes the transfer of a methyl group from 5-methyltetrahydrofolate to homocysteine resulting in methionine formation.</text>
</comment>
<keyword evidence="4 10" id="KW-0489">Methyltransferase</keyword>
<feature type="binding site" evidence="10">
    <location>
        <position position="495"/>
    </location>
    <ligand>
        <name>L-methionine</name>
        <dbReference type="ChEBI" id="CHEBI:57844"/>
    </ligand>
</feature>
<evidence type="ECO:0000256" key="7">
    <source>
        <dbReference type="ARBA" id="ARBA00022723"/>
    </source>
</evidence>
<dbReference type="PANTHER" id="PTHR30519">
    <property type="entry name" value="5-METHYLTETRAHYDROPTEROYLTRIGLUTAMATE--HOMOCYSTEINE METHYLTRANSFERASE"/>
    <property type="match status" value="1"/>
</dbReference>
<feature type="binding site" evidence="10">
    <location>
        <position position="737"/>
    </location>
    <ligand>
        <name>Zn(2+)</name>
        <dbReference type="ChEBI" id="CHEBI:29105"/>
        <note>catalytic</note>
    </ligand>
</feature>
<evidence type="ECO:0000313" key="14">
    <source>
        <dbReference type="Proteomes" id="UP001334732"/>
    </source>
</evidence>
<keyword evidence="7 10" id="KW-0479">Metal-binding</keyword>
<evidence type="ECO:0000259" key="12">
    <source>
        <dbReference type="Pfam" id="PF08267"/>
    </source>
</evidence>
<dbReference type="Gene3D" id="3.20.20.210">
    <property type="match status" value="2"/>
</dbReference>
<feature type="binding site" evidence="10">
    <location>
        <position position="616"/>
    </location>
    <ligand>
        <name>5-methyltetrahydropteroyltri-L-glutamate</name>
        <dbReference type="ChEBI" id="CHEBI:58207"/>
    </ligand>
</feature>
<feature type="binding site" evidence="10">
    <location>
        <position position="652"/>
    </location>
    <ligand>
        <name>Zn(2+)</name>
        <dbReference type="ChEBI" id="CHEBI:29105"/>
        <note>catalytic</note>
    </ligand>
</feature>
<keyword evidence="10" id="KW-0677">Repeat</keyword>
<comment type="cofactor">
    <cofactor evidence="10">
        <name>Zn(2+)</name>
        <dbReference type="ChEBI" id="CHEBI:29105"/>
    </cofactor>
    <text evidence="10">Binds 1 zinc ion per subunit.</text>
</comment>
<evidence type="ECO:0000256" key="4">
    <source>
        <dbReference type="ARBA" id="ARBA00022603"/>
    </source>
</evidence>
<dbReference type="InterPro" id="IPR038071">
    <property type="entry name" value="UROD/MetE-like_sf"/>
</dbReference>
<proteinExistence type="inferred from homology"/>
<feature type="domain" description="Cobalamin-independent methionine synthase MetE C-terminal/archaeal" evidence="11">
    <location>
        <begin position="437"/>
        <end position="759"/>
    </location>
</feature>
<evidence type="ECO:0000256" key="8">
    <source>
        <dbReference type="ARBA" id="ARBA00022833"/>
    </source>
</evidence>
<dbReference type="Pfam" id="PF08267">
    <property type="entry name" value="Meth_synt_1"/>
    <property type="match status" value="1"/>
</dbReference>
<evidence type="ECO:0000256" key="6">
    <source>
        <dbReference type="ARBA" id="ARBA00022679"/>
    </source>
</evidence>
<evidence type="ECO:0000256" key="1">
    <source>
        <dbReference type="ARBA" id="ARBA00002777"/>
    </source>
</evidence>
<evidence type="ECO:0000256" key="2">
    <source>
        <dbReference type="ARBA" id="ARBA00004681"/>
    </source>
</evidence>
<dbReference type="GO" id="GO:0003871">
    <property type="term" value="F:5-methyltetrahydropteroyltriglutamate-homocysteine S-methyltransferase activity"/>
    <property type="evidence" value="ECO:0007669"/>
    <property type="project" value="UniProtKB-EC"/>
</dbReference>
<dbReference type="EC" id="2.1.1.14" evidence="10"/>
<comment type="pathway">
    <text evidence="2 10">Amino-acid biosynthesis; L-methionine biosynthesis via de novo pathway; L-methionine from L-homocysteine (MetE route): step 1/1.</text>
</comment>
<dbReference type="InterPro" id="IPR013215">
    <property type="entry name" value="Cbl-indep_Met_Synth_N"/>
</dbReference>
<feature type="binding site" evidence="10">
    <location>
        <position position="572"/>
    </location>
    <ligand>
        <name>5-methyltetrahydropteroyltri-L-glutamate</name>
        <dbReference type="ChEBI" id="CHEBI:58207"/>
    </ligand>
</feature>
<evidence type="ECO:0000259" key="11">
    <source>
        <dbReference type="Pfam" id="PF01717"/>
    </source>
</evidence>
<comment type="catalytic activity">
    <reaction evidence="10">
        <text>5-methyltetrahydropteroyltri-L-glutamate + L-homocysteine = tetrahydropteroyltri-L-glutamate + L-methionine</text>
        <dbReference type="Rhea" id="RHEA:21196"/>
        <dbReference type="ChEBI" id="CHEBI:57844"/>
        <dbReference type="ChEBI" id="CHEBI:58140"/>
        <dbReference type="ChEBI" id="CHEBI:58199"/>
        <dbReference type="ChEBI" id="CHEBI:58207"/>
        <dbReference type="EC" id="2.1.1.14"/>
    </reaction>
</comment>
<sequence length="766" mass="85044">MVFTHNLGFPRIGAKRELKFALESYWKDQSSRDELKALGADLRRRHWQDQSALDLAPVGDFTFYDQVLDMSFTLGNLPERVQGFHGDALDNTFRVARGRSAHTAETHCCGGACGEVAAGEMTKWFDTNYHYIVPEFIAATQFKLDASRLLEQLAEAKAQGVKAKPVIIGPVTYLALGKAKDGSDKLALLERLLPVYTELLEALADAGAEWVQVDEPILVTELDAGWQHAFNLAYHALKASRVKLLLTAYFGPLLENQYLAANLPVAGLHVDAIGGRDDIQPLLGLLPAHKVLSLGVINGRNIWKTDLNAVLDWLDPIAKRLGDRLWIAPSCSLLHVPVDLDSEQKLDGEIKSWLAFAKQKLEELRVLGVALNQGRDGVEAELDANRAACDARRNSPRVNDPAVKAALAGITSQLGQRQSPYAVRSAKQAALLKLPKFPTTTIGSFPQTAKIRQARSRFKAGEIGEAAYQAAMKAEITHSVREQEALGLDVLVHGEAERNDMVEYFGEQLDGYAFSQFGWVQSYGSRCVKPPILFGDISRPKAMTVDWIRYAQSLTGRPMKGMLTGPVTLLNWSFVRDDQPRSVSCKQLALAIRQEVLDLETAGVRVIQIDEAALREGLPLRRAQWKTYLDWAVESFRITANGVADETQIHTHMCYSEFNDILSAIATMDADVITIETSRSDMELLDAFRNFEYPNQIGPGVYDIHSPNIPTEQYMLELMKKAAERIPAERLWVNPDCGLKTRQWNEVIPALTNMVSAARTLRTSVA</sequence>
<protein>
    <recommendedName>
        <fullName evidence="10">5-methyltetrahydropteroyltriglutamate--homocysteine methyltransferase</fullName>
        <ecNumber evidence="10">2.1.1.14</ecNumber>
    </recommendedName>
    <alternativeName>
        <fullName evidence="10">Cobalamin-independent methionine synthase</fullName>
    </alternativeName>
    <alternativeName>
        <fullName evidence="10">Methionine synthase, vitamin-B12 independent isozyme</fullName>
    </alternativeName>
</protein>
<dbReference type="CDD" id="cd03311">
    <property type="entry name" value="CIMS_C_terminal_like"/>
    <property type="match status" value="1"/>
</dbReference>
<comment type="similarity">
    <text evidence="3 10">Belongs to the vitamin-B12 independent methionine synthase family.</text>
</comment>
<feature type="active site" description="Proton donor" evidence="10">
    <location>
        <position position="705"/>
    </location>
</feature>
<dbReference type="HAMAP" id="MF_00172">
    <property type="entry name" value="Meth_synth"/>
    <property type="match status" value="1"/>
</dbReference>
<feature type="domain" description="Cobalamin-independent methionine synthase MetE N-terminal" evidence="12">
    <location>
        <begin position="4"/>
        <end position="320"/>
    </location>
</feature>
<reference evidence="13 14" key="1">
    <citation type="submission" date="2023-12" db="EMBL/GenBank/DDBJ databases">
        <title>Thiobacillus sedimentum sp. nov., a chemolithoautotrophic sulfur-oxidizing bacterium isolated from freshwater sediment.</title>
        <authorList>
            <person name="Luo J."/>
            <person name="Dai C."/>
        </authorList>
    </citation>
    <scope>NUCLEOTIDE SEQUENCE [LARGE SCALE GENOMIC DNA]</scope>
    <source>
        <strain evidence="13 14">SCUT-2</strain>
    </source>
</reference>
<organism evidence="13 14">
    <name type="scientific">Thiobacillus sedimenti</name>
    <dbReference type="NCBI Taxonomy" id="3110231"/>
    <lineage>
        <taxon>Bacteria</taxon>
        <taxon>Pseudomonadati</taxon>
        <taxon>Pseudomonadota</taxon>
        <taxon>Betaproteobacteria</taxon>
        <taxon>Nitrosomonadales</taxon>
        <taxon>Thiobacillaceae</taxon>
        <taxon>Thiobacillus</taxon>
    </lineage>
</organism>
<dbReference type="GO" id="GO:0032259">
    <property type="term" value="P:methylation"/>
    <property type="evidence" value="ECO:0007669"/>
    <property type="project" value="UniProtKB-KW"/>
</dbReference>
<keyword evidence="6 10" id="KW-0808">Transferase</keyword>
<name>A0ABZ1CMW2_9PROT</name>
<keyword evidence="5 10" id="KW-0028">Amino-acid biosynthesis</keyword>
<feature type="binding site" evidence="10">
    <location>
        <position position="610"/>
    </location>
    <ligand>
        <name>L-homocysteine</name>
        <dbReference type="ChEBI" id="CHEBI:58199"/>
    </ligand>
</feature>
<evidence type="ECO:0000313" key="13">
    <source>
        <dbReference type="EMBL" id="WRS40534.1"/>
    </source>
</evidence>
<feature type="binding site" evidence="10">
    <location>
        <begin position="442"/>
        <end position="444"/>
    </location>
    <ligand>
        <name>L-homocysteine</name>
        <dbReference type="ChEBI" id="CHEBI:58199"/>
    </ligand>
</feature>
<feature type="binding site" evidence="10">
    <location>
        <position position="495"/>
    </location>
    <ligand>
        <name>L-homocysteine</name>
        <dbReference type="ChEBI" id="CHEBI:58199"/>
    </ligand>
</feature>
<feature type="binding site" evidence="10">
    <location>
        <begin position="442"/>
        <end position="444"/>
    </location>
    <ligand>
        <name>L-methionine</name>
        <dbReference type="ChEBI" id="CHEBI:57844"/>
    </ligand>
</feature>
<gene>
    <name evidence="10 13" type="primary">metE</name>
    <name evidence="13" type="ORF">VA613_06565</name>
</gene>
<evidence type="ECO:0000256" key="10">
    <source>
        <dbReference type="HAMAP-Rule" id="MF_00172"/>
    </source>
</evidence>
<evidence type="ECO:0000256" key="3">
    <source>
        <dbReference type="ARBA" id="ARBA00009553"/>
    </source>
</evidence>
<dbReference type="NCBIfam" id="NF003556">
    <property type="entry name" value="PRK05222.1"/>
    <property type="match status" value="1"/>
</dbReference>
<feature type="binding site" evidence="10">
    <location>
        <position position="676"/>
    </location>
    <ligand>
        <name>Zn(2+)</name>
        <dbReference type="ChEBI" id="CHEBI:29105"/>
        <note>catalytic</note>
    </ligand>
</feature>
<evidence type="ECO:0000256" key="5">
    <source>
        <dbReference type="ARBA" id="ARBA00022605"/>
    </source>
</evidence>
<dbReference type="Pfam" id="PF01717">
    <property type="entry name" value="Meth_synt_2"/>
    <property type="match status" value="1"/>
</dbReference>
<accession>A0ABZ1CMW2</accession>
<evidence type="ECO:0000256" key="9">
    <source>
        <dbReference type="ARBA" id="ARBA00023167"/>
    </source>
</evidence>
<dbReference type="CDD" id="cd03312">
    <property type="entry name" value="CIMS_N_terminal_like"/>
    <property type="match status" value="1"/>
</dbReference>
<keyword evidence="9 10" id="KW-0486">Methionine biosynthesis</keyword>
<keyword evidence="14" id="KW-1185">Reference proteome</keyword>
<dbReference type="SUPFAM" id="SSF51726">
    <property type="entry name" value="UROD/MetE-like"/>
    <property type="match status" value="2"/>
</dbReference>
<dbReference type="InterPro" id="IPR002629">
    <property type="entry name" value="Met_Synth_C/arc"/>
</dbReference>
<keyword evidence="8 10" id="KW-0862">Zinc</keyword>